<dbReference type="Pfam" id="PF05473">
    <property type="entry name" value="UL45"/>
    <property type="match status" value="1"/>
</dbReference>
<dbReference type="PROSITE" id="PS51257">
    <property type="entry name" value="PROKAR_LIPOPROTEIN"/>
    <property type="match status" value="1"/>
</dbReference>
<dbReference type="OrthoDB" id="441660at2759"/>
<dbReference type="InterPro" id="IPR001304">
    <property type="entry name" value="C-type_lectin-like"/>
</dbReference>
<reference evidence="4" key="1">
    <citation type="submission" date="2025-08" db="UniProtKB">
        <authorList>
            <consortium name="RefSeq"/>
        </authorList>
    </citation>
    <scope>IDENTIFICATION</scope>
</reference>
<sequence length="104" mass="11129">MKLLTVAALLCAVMALTTAAACPKDWTPFNNNCYIYEPKSMTYAEAQKNCQSKGANLASAHSVEESKLLGKLVSEGFGGKSPYIWLGDSDKAKVHNSPVTSLVC</sequence>
<dbReference type="InParanoid" id="A0A6P7I4M8"/>
<feature type="chain" id="PRO_5027909100" evidence="1">
    <location>
        <begin position="20"/>
        <end position="104"/>
    </location>
</feature>
<feature type="domain" description="C-type lectin" evidence="2">
    <location>
        <begin position="29"/>
        <end position="90"/>
    </location>
</feature>
<evidence type="ECO:0000259" key="2">
    <source>
        <dbReference type="PROSITE" id="PS50041"/>
    </source>
</evidence>
<dbReference type="RefSeq" id="XP_028260858.1">
    <property type="nucleotide sequence ID" value="XM_028405057.1"/>
</dbReference>
<protein>
    <submittedName>
        <fullName evidence="4">Type-2 ice-structuring protein-like</fullName>
    </submittedName>
</protein>
<feature type="signal peptide" evidence="1">
    <location>
        <begin position="1"/>
        <end position="19"/>
    </location>
</feature>
<proteinExistence type="predicted"/>
<evidence type="ECO:0000313" key="3">
    <source>
        <dbReference type="Proteomes" id="UP000515145"/>
    </source>
</evidence>
<dbReference type="InterPro" id="IPR016186">
    <property type="entry name" value="C-type_lectin-like/link_sf"/>
</dbReference>
<dbReference type="SUPFAM" id="SSF56436">
    <property type="entry name" value="C-type lectin-like"/>
    <property type="match status" value="1"/>
</dbReference>
<dbReference type="Gene3D" id="3.10.100.10">
    <property type="entry name" value="Mannose-Binding Protein A, subunit A"/>
    <property type="match status" value="1"/>
</dbReference>
<dbReference type="AlphaFoldDB" id="A0A6P7I4M8"/>
<accession>A0A6P7I4M8</accession>
<evidence type="ECO:0000256" key="1">
    <source>
        <dbReference type="SAM" id="SignalP"/>
    </source>
</evidence>
<dbReference type="InterPro" id="IPR016187">
    <property type="entry name" value="CTDL_fold"/>
</dbReference>
<dbReference type="Proteomes" id="UP000515145">
    <property type="component" value="Chromosome 5"/>
</dbReference>
<gene>
    <name evidence="4" type="primary">LOC114435400</name>
</gene>
<dbReference type="GeneID" id="114435400"/>
<organism evidence="3 4">
    <name type="scientific">Parambassis ranga</name>
    <name type="common">Indian glassy fish</name>
    <dbReference type="NCBI Taxonomy" id="210632"/>
    <lineage>
        <taxon>Eukaryota</taxon>
        <taxon>Metazoa</taxon>
        <taxon>Chordata</taxon>
        <taxon>Craniata</taxon>
        <taxon>Vertebrata</taxon>
        <taxon>Euteleostomi</taxon>
        <taxon>Actinopterygii</taxon>
        <taxon>Neopterygii</taxon>
        <taxon>Teleostei</taxon>
        <taxon>Neoteleostei</taxon>
        <taxon>Acanthomorphata</taxon>
        <taxon>Ovalentaria</taxon>
        <taxon>Ambassidae</taxon>
        <taxon>Parambassis</taxon>
    </lineage>
</organism>
<dbReference type="PROSITE" id="PS50041">
    <property type="entry name" value="C_TYPE_LECTIN_2"/>
    <property type="match status" value="1"/>
</dbReference>
<keyword evidence="1" id="KW-0732">Signal</keyword>
<dbReference type="InterPro" id="IPR050111">
    <property type="entry name" value="C-type_lectin/snaclec_domain"/>
</dbReference>
<keyword evidence="3" id="KW-1185">Reference proteome</keyword>
<evidence type="ECO:0000313" key="4">
    <source>
        <dbReference type="RefSeq" id="XP_028260858.1"/>
    </source>
</evidence>
<dbReference type="PANTHER" id="PTHR22803">
    <property type="entry name" value="MANNOSE, PHOSPHOLIPASE, LECTIN RECEPTOR RELATED"/>
    <property type="match status" value="1"/>
</dbReference>
<name>A0A6P7I4M8_9TELE</name>